<dbReference type="EMBL" id="MU005571">
    <property type="protein sequence ID" value="KAF2689981.1"/>
    <property type="molecule type" value="Genomic_DNA"/>
</dbReference>
<proteinExistence type="predicted"/>
<reference evidence="1" key="1">
    <citation type="journal article" date="2020" name="Stud. Mycol.">
        <title>101 Dothideomycetes genomes: a test case for predicting lifestyles and emergence of pathogens.</title>
        <authorList>
            <person name="Haridas S."/>
            <person name="Albert R."/>
            <person name="Binder M."/>
            <person name="Bloem J."/>
            <person name="Labutti K."/>
            <person name="Salamov A."/>
            <person name="Andreopoulos B."/>
            <person name="Baker S."/>
            <person name="Barry K."/>
            <person name="Bills G."/>
            <person name="Bluhm B."/>
            <person name="Cannon C."/>
            <person name="Castanera R."/>
            <person name="Culley D."/>
            <person name="Daum C."/>
            <person name="Ezra D."/>
            <person name="Gonzalez J."/>
            <person name="Henrissat B."/>
            <person name="Kuo A."/>
            <person name="Liang C."/>
            <person name="Lipzen A."/>
            <person name="Lutzoni F."/>
            <person name="Magnuson J."/>
            <person name="Mondo S."/>
            <person name="Nolan M."/>
            <person name="Ohm R."/>
            <person name="Pangilinan J."/>
            <person name="Park H.-J."/>
            <person name="Ramirez L."/>
            <person name="Alfaro M."/>
            <person name="Sun H."/>
            <person name="Tritt A."/>
            <person name="Yoshinaga Y."/>
            <person name="Zwiers L.-H."/>
            <person name="Turgeon B."/>
            <person name="Goodwin S."/>
            <person name="Spatafora J."/>
            <person name="Crous P."/>
            <person name="Grigoriev I."/>
        </authorList>
    </citation>
    <scope>NUCLEOTIDE SEQUENCE</scope>
    <source>
        <strain evidence="1">CBS 122367</strain>
    </source>
</reference>
<accession>A0A6G1JIB0</accession>
<name>A0A6G1JIB0_9PLEO</name>
<evidence type="ECO:0000313" key="2">
    <source>
        <dbReference type="Proteomes" id="UP000799291"/>
    </source>
</evidence>
<organism evidence="1 2">
    <name type="scientific">Lentithecium fluviatile CBS 122367</name>
    <dbReference type="NCBI Taxonomy" id="1168545"/>
    <lineage>
        <taxon>Eukaryota</taxon>
        <taxon>Fungi</taxon>
        <taxon>Dikarya</taxon>
        <taxon>Ascomycota</taxon>
        <taxon>Pezizomycotina</taxon>
        <taxon>Dothideomycetes</taxon>
        <taxon>Pleosporomycetidae</taxon>
        <taxon>Pleosporales</taxon>
        <taxon>Massarineae</taxon>
        <taxon>Lentitheciaceae</taxon>
        <taxon>Lentithecium</taxon>
    </lineage>
</organism>
<keyword evidence="2" id="KW-1185">Reference proteome</keyword>
<gene>
    <name evidence="1" type="ORF">K458DRAFT_412825</name>
</gene>
<dbReference type="OrthoDB" id="3690177at2759"/>
<evidence type="ECO:0000313" key="1">
    <source>
        <dbReference type="EMBL" id="KAF2689981.1"/>
    </source>
</evidence>
<protein>
    <submittedName>
        <fullName evidence="1">Uncharacterized protein</fullName>
    </submittedName>
</protein>
<sequence>MTNPQKRTHIAALQKTDNRTNRHLRLTLPRSIVASKVAILNSSFTSIFQLPSASFCHTKLLENWQMKFDAMWAVPGHVIKPRYPESMWDPKLLSALAILSEMTIGQGLVVRRMVVRAVKRRGVEEMGVEDVLGVIGGLFECAGS</sequence>
<dbReference type="Proteomes" id="UP000799291">
    <property type="component" value="Unassembled WGS sequence"/>
</dbReference>
<dbReference type="AlphaFoldDB" id="A0A6G1JIB0"/>